<evidence type="ECO:0008006" key="4">
    <source>
        <dbReference type="Google" id="ProtNLM"/>
    </source>
</evidence>
<protein>
    <recommendedName>
        <fullName evidence="4">Transmembrane protein</fullName>
    </recommendedName>
</protein>
<reference evidence="2" key="1">
    <citation type="submission" date="2021-01" db="EMBL/GenBank/DDBJ databases">
        <authorList>
            <consortium name="Genoscope - CEA"/>
            <person name="William W."/>
        </authorList>
    </citation>
    <scope>NUCLEOTIDE SEQUENCE</scope>
</reference>
<keyword evidence="1" id="KW-0732">Signal</keyword>
<sequence>MWEFQCNCLFLALTNVLIINENMNNKTHEFEQIVPLFLNSKIIPLRSRYPIFRFHFNDVRKLETKSQALIYIISTLTRQQMALSHCIFTMRKCYLNFQDARDYFKNQRFQVSIQNLIRLCINHQNYFTLHMNLIIFKKLNPIFSDQNFASLLRIRPILNISELRLQYWSIKKQLQFQVLRYSIFLIQLLGVYQCIMKYQVFIKYLLSKYTLNNKVINQQTRTQNSASIGSFLNSQLLDEISYNHFKILYRQNQYSRKNIN</sequence>
<keyword evidence="3" id="KW-1185">Reference proteome</keyword>
<dbReference type="OrthoDB" id="10617470at2759"/>
<name>A0A8S1WFE3_PAROT</name>
<proteinExistence type="predicted"/>
<evidence type="ECO:0000313" key="3">
    <source>
        <dbReference type="Proteomes" id="UP000683925"/>
    </source>
</evidence>
<dbReference type="EMBL" id="CAJJDP010000092">
    <property type="protein sequence ID" value="CAD8188808.1"/>
    <property type="molecule type" value="Genomic_DNA"/>
</dbReference>
<accession>A0A8S1WFE3</accession>
<comment type="caution">
    <text evidence="2">The sequence shown here is derived from an EMBL/GenBank/DDBJ whole genome shotgun (WGS) entry which is preliminary data.</text>
</comment>
<feature type="signal peptide" evidence="1">
    <location>
        <begin position="1"/>
        <end position="18"/>
    </location>
</feature>
<evidence type="ECO:0000313" key="2">
    <source>
        <dbReference type="EMBL" id="CAD8188808.1"/>
    </source>
</evidence>
<gene>
    <name evidence="2" type="ORF">POCTA_138.1.T0930163</name>
</gene>
<feature type="chain" id="PRO_5035757358" description="Transmembrane protein" evidence="1">
    <location>
        <begin position="19"/>
        <end position="260"/>
    </location>
</feature>
<evidence type="ECO:0000256" key="1">
    <source>
        <dbReference type="SAM" id="SignalP"/>
    </source>
</evidence>
<dbReference type="Proteomes" id="UP000683925">
    <property type="component" value="Unassembled WGS sequence"/>
</dbReference>
<dbReference type="AlphaFoldDB" id="A0A8S1WFE3"/>
<organism evidence="2 3">
    <name type="scientific">Paramecium octaurelia</name>
    <dbReference type="NCBI Taxonomy" id="43137"/>
    <lineage>
        <taxon>Eukaryota</taxon>
        <taxon>Sar</taxon>
        <taxon>Alveolata</taxon>
        <taxon>Ciliophora</taxon>
        <taxon>Intramacronucleata</taxon>
        <taxon>Oligohymenophorea</taxon>
        <taxon>Peniculida</taxon>
        <taxon>Parameciidae</taxon>
        <taxon>Paramecium</taxon>
    </lineage>
</organism>